<comment type="caution">
    <text evidence="1">The sequence shown here is derived from an EMBL/GenBank/DDBJ whole genome shotgun (WGS) entry which is preliminary data.</text>
</comment>
<name>A0ABP6SHL9_9ACTN</name>
<protein>
    <submittedName>
        <fullName evidence="1">Uncharacterized protein</fullName>
    </submittedName>
</protein>
<accession>A0ABP6SHL9</accession>
<dbReference type="Proteomes" id="UP001499990">
    <property type="component" value="Unassembled WGS sequence"/>
</dbReference>
<proteinExistence type="predicted"/>
<evidence type="ECO:0000313" key="2">
    <source>
        <dbReference type="Proteomes" id="UP001499990"/>
    </source>
</evidence>
<gene>
    <name evidence="1" type="ORF">GCM10020367_48900</name>
</gene>
<sequence>MLPDLLEPLLGDAPAAGHVLQERDDVVRAFGAAEGEQQQGVVRGSVTRFGHGNDPATLPRAVPEVPALRSRAAGAAETE</sequence>
<keyword evidence="2" id="KW-1185">Reference proteome</keyword>
<organism evidence="1 2">
    <name type="scientific">Streptomyces sannanensis</name>
    <dbReference type="NCBI Taxonomy" id="285536"/>
    <lineage>
        <taxon>Bacteria</taxon>
        <taxon>Bacillati</taxon>
        <taxon>Actinomycetota</taxon>
        <taxon>Actinomycetes</taxon>
        <taxon>Kitasatosporales</taxon>
        <taxon>Streptomycetaceae</taxon>
        <taxon>Streptomyces</taxon>
    </lineage>
</organism>
<dbReference type="EMBL" id="BAAAYL010000001">
    <property type="protein sequence ID" value="GAA3376592.1"/>
    <property type="molecule type" value="Genomic_DNA"/>
</dbReference>
<evidence type="ECO:0000313" key="1">
    <source>
        <dbReference type="EMBL" id="GAA3376592.1"/>
    </source>
</evidence>
<reference evidence="2" key="1">
    <citation type="journal article" date="2019" name="Int. J. Syst. Evol. Microbiol.">
        <title>The Global Catalogue of Microorganisms (GCM) 10K type strain sequencing project: providing services to taxonomists for standard genome sequencing and annotation.</title>
        <authorList>
            <consortium name="The Broad Institute Genomics Platform"/>
            <consortium name="The Broad Institute Genome Sequencing Center for Infectious Disease"/>
            <person name="Wu L."/>
            <person name="Ma J."/>
        </authorList>
    </citation>
    <scope>NUCLEOTIDE SEQUENCE [LARGE SCALE GENOMIC DNA]</scope>
    <source>
        <strain evidence="2">JCM 9651</strain>
    </source>
</reference>